<dbReference type="GO" id="GO:0048544">
    <property type="term" value="P:recognition of pollen"/>
    <property type="evidence" value="ECO:0007669"/>
    <property type="project" value="InterPro"/>
</dbReference>
<dbReference type="STRING" id="3827.A0A3Q7Y6B8"/>
<dbReference type="RefSeq" id="XP_027185987.1">
    <property type="nucleotide sequence ID" value="XM_027330186.1"/>
</dbReference>
<dbReference type="InterPro" id="IPR000858">
    <property type="entry name" value="S_locus_glycoprot_dom"/>
</dbReference>
<protein>
    <submittedName>
        <fullName evidence="6">G-type lectin S-receptor-like serine/threonine-protein kinase At1g11330</fullName>
    </submittedName>
</protein>
<dbReference type="Gene3D" id="2.90.10.10">
    <property type="entry name" value="Bulb-type lectin domain"/>
    <property type="match status" value="1"/>
</dbReference>
<dbReference type="PaxDb" id="3827-XP_004513529.1"/>
<evidence type="ECO:0000313" key="5">
    <source>
        <dbReference type="Proteomes" id="UP000087171"/>
    </source>
</evidence>
<dbReference type="Pfam" id="PF00954">
    <property type="entry name" value="S_locus_glycop"/>
    <property type="match status" value="1"/>
</dbReference>
<keyword evidence="1" id="KW-0732">Signal</keyword>
<dbReference type="SMART" id="SM00108">
    <property type="entry name" value="B_lectin"/>
    <property type="match status" value="1"/>
</dbReference>
<proteinExistence type="predicted"/>
<dbReference type="PROSITE" id="PS50927">
    <property type="entry name" value="BULB_LECTIN"/>
    <property type="match status" value="1"/>
</dbReference>
<evidence type="ECO:0000256" key="2">
    <source>
        <dbReference type="ARBA" id="ARBA00023157"/>
    </source>
</evidence>
<dbReference type="OrthoDB" id="1936886at2759"/>
<dbReference type="FunFam" id="2.90.10.10:FF:000005">
    <property type="entry name" value="G-type lectin S-receptor-like serine/threonine-protein kinase"/>
    <property type="match status" value="1"/>
</dbReference>
<dbReference type="CDD" id="cd00028">
    <property type="entry name" value="B_lectin"/>
    <property type="match status" value="1"/>
</dbReference>
<evidence type="ECO:0000256" key="3">
    <source>
        <dbReference type="ARBA" id="ARBA00023180"/>
    </source>
</evidence>
<dbReference type="PANTHER" id="PTHR32444:SF198">
    <property type="entry name" value="BULB-TYPE LECTIN DOMAIN-CONTAINING PROTEIN"/>
    <property type="match status" value="1"/>
</dbReference>
<keyword evidence="5" id="KW-1185">Reference proteome</keyword>
<feature type="domain" description="Bulb-type lectin" evidence="4">
    <location>
        <begin position="1"/>
        <end position="113"/>
    </location>
</feature>
<reference evidence="6" key="1">
    <citation type="submission" date="2025-08" db="UniProtKB">
        <authorList>
            <consortium name="RefSeq"/>
        </authorList>
    </citation>
    <scope>IDENTIFICATION</scope>
    <source>
        <tissue evidence="6">Etiolated seedlings</tissue>
    </source>
</reference>
<evidence type="ECO:0000256" key="1">
    <source>
        <dbReference type="ARBA" id="ARBA00022729"/>
    </source>
</evidence>
<evidence type="ECO:0000259" key="4">
    <source>
        <dbReference type="PROSITE" id="PS50927"/>
    </source>
</evidence>
<dbReference type="Pfam" id="PF01453">
    <property type="entry name" value="B_lectin"/>
    <property type="match status" value="1"/>
</dbReference>
<gene>
    <name evidence="6" type="primary">LOC113783974</name>
</gene>
<name>A0A3Q7Y6B8_CICAR</name>
<keyword evidence="3" id="KW-0325">Glycoprotein</keyword>
<dbReference type="SUPFAM" id="SSF51110">
    <property type="entry name" value="alpha-D-mannose-specific plant lectins"/>
    <property type="match status" value="1"/>
</dbReference>
<organism evidence="5 6">
    <name type="scientific">Cicer arietinum</name>
    <name type="common">Chickpea</name>
    <name type="synonym">Garbanzo</name>
    <dbReference type="NCBI Taxonomy" id="3827"/>
    <lineage>
        <taxon>Eukaryota</taxon>
        <taxon>Viridiplantae</taxon>
        <taxon>Streptophyta</taxon>
        <taxon>Embryophyta</taxon>
        <taxon>Tracheophyta</taxon>
        <taxon>Spermatophyta</taxon>
        <taxon>Magnoliopsida</taxon>
        <taxon>eudicotyledons</taxon>
        <taxon>Gunneridae</taxon>
        <taxon>Pentapetalae</taxon>
        <taxon>rosids</taxon>
        <taxon>fabids</taxon>
        <taxon>Fabales</taxon>
        <taxon>Fabaceae</taxon>
        <taxon>Papilionoideae</taxon>
        <taxon>50 kb inversion clade</taxon>
        <taxon>NPAAA clade</taxon>
        <taxon>Hologalegina</taxon>
        <taxon>IRL clade</taxon>
        <taxon>Cicereae</taxon>
        <taxon>Cicer</taxon>
    </lineage>
</organism>
<sequence length="251" mass="28497">MIKDHETLTSNSGNFTLGFFTPQNSTNRYVGIWCKTQDFVVWVANRNQPLINNSSGVVTISNDGNLVLLNGQKNVLWSSNVPNVTTNSSFQLSDDGNLVFCETLTGNSIWESFNHPTNVILPNMKLTSYKRSSEKVKLTSWKTPSDLSVGNFSLSVERLTISEVIIWNETRPYWRSGPWNNQIFIGIEDMGTLYLNGFHFEKDGTRGTGDLYFRADDCGLVIYRLNSQGQIHENSWSVEKEEWQFKSVTTL</sequence>
<dbReference type="Proteomes" id="UP000087171">
    <property type="component" value="Unplaced"/>
</dbReference>
<accession>A0A3Q7Y6B8</accession>
<dbReference type="InterPro" id="IPR036426">
    <property type="entry name" value="Bulb-type_lectin_dom_sf"/>
</dbReference>
<keyword evidence="2" id="KW-1015">Disulfide bond</keyword>
<evidence type="ECO:0000313" key="6">
    <source>
        <dbReference type="RefSeq" id="XP_027185987.1"/>
    </source>
</evidence>
<dbReference type="AlphaFoldDB" id="A0A3Q7Y6B8"/>
<dbReference type="PANTHER" id="PTHR32444">
    <property type="entry name" value="BULB-TYPE LECTIN DOMAIN-CONTAINING PROTEIN"/>
    <property type="match status" value="1"/>
</dbReference>
<dbReference type="InterPro" id="IPR001480">
    <property type="entry name" value="Bulb-type_lectin_dom"/>
</dbReference>